<reference evidence="2 3" key="1">
    <citation type="submission" date="2014-04" db="EMBL/GenBank/DDBJ databases">
        <authorList>
            <consortium name="DOE Joint Genome Institute"/>
            <person name="Kuo A."/>
            <person name="Ruytinx J."/>
            <person name="Rineau F."/>
            <person name="Colpaert J."/>
            <person name="Kohler A."/>
            <person name="Nagy L.G."/>
            <person name="Floudas D."/>
            <person name="Copeland A."/>
            <person name="Barry K.W."/>
            <person name="Cichocki N."/>
            <person name="Veneault-Fourrey C."/>
            <person name="LaButti K."/>
            <person name="Lindquist E.A."/>
            <person name="Lipzen A."/>
            <person name="Lundell T."/>
            <person name="Morin E."/>
            <person name="Murat C."/>
            <person name="Sun H."/>
            <person name="Tunlid A."/>
            <person name="Henrissat B."/>
            <person name="Grigoriev I.V."/>
            <person name="Hibbett D.S."/>
            <person name="Martin F."/>
            <person name="Nordberg H.P."/>
            <person name="Cantor M.N."/>
            <person name="Hua S.X."/>
        </authorList>
    </citation>
    <scope>NUCLEOTIDE SEQUENCE [LARGE SCALE GENOMIC DNA]</scope>
    <source>
        <strain evidence="2 3">UH-Slu-Lm8-n1</strain>
    </source>
</reference>
<evidence type="ECO:0000313" key="2">
    <source>
        <dbReference type="EMBL" id="KIK35461.1"/>
    </source>
</evidence>
<dbReference type="InParanoid" id="A0A0D0A121"/>
<sequence>MNVKTASATVTKSECRAQHAIENPLLKLAKYLTGSINEILMASLVEWLKGGQQVEEGVWPDRKHNMAKLLYEYLSTWCSDLKKIVASIVPSMYDLIPPSHVPPQQHAAWVEEAAMKLLKDSIFLCNGVDDQRKTENTSHPVLREAAISFFYTGSYRVARRRPEVFQKLLPLECLALVCTTVNCVLDGFSKNGSGKSFPKFSAKEYSSLYTAMLAKLEMIMDDPYHGPKLVQQLHSWAAAGWRGGVLQSRRQCERHLKAFSFENHP</sequence>
<dbReference type="EMBL" id="KN835621">
    <property type="protein sequence ID" value="KIK35461.1"/>
    <property type="molecule type" value="Genomic_DNA"/>
</dbReference>
<accession>A0A0D0A121</accession>
<proteinExistence type="predicted"/>
<dbReference type="Proteomes" id="UP000054485">
    <property type="component" value="Unassembled WGS sequence"/>
</dbReference>
<name>A0A0D0A121_9AGAM</name>
<dbReference type="OrthoDB" id="2665362at2759"/>
<evidence type="ECO:0000313" key="3">
    <source>
        <dbReference type="Proteomes" id="UP000054485"/>
    </source>
</evidence>
<protein>
    <recommendedName>
        <fullName evidence="1">DUF6532 domain-containing protein</fullName>
    </recommendedName>
</protein>
<dbReference type="HOGENOM" id="CLU_080777_1_1_1"/>
<feature type="domain" description="DUF6532" evidence="1">
    <location>
        <begin position="54"/>
        <end position="217"/>
    </location>
</feature>
<dbReference type="InterPro" id="IPR045341">
    <property type="entry name" value="DUF6532"/>
</dbReference>
<dbReference type="AlphaFoldDB" id="A0A0D0A121"/>
<gene>
    <name evidence="2" type="ORF">CY34DRAFT_26606</name>
</gene>
<dbReference type="Pfam" id="PF20149">
    <property type="entry name" value="DUF6532"/>
    <property type="match status" value="1"/>
</dbReference>
<dbReference type="STRING" id="930992.A0A0D0A121"/>
<organism evidence="2 3">
    <name type="scientific">Suillus luteus UH-Slu-Lm8-n1</name>
    <dbReference type="NCBI Taxonomy" id="930992"/>
    <lineage>
        <taxon>Eukaryota</taxon>
        <taxon>Fungi</taxon>
        <taxon>Dikarya</taxon>
        <taxon>Basidiomycota</taxon>
        <taxon>Agaricomycotina</taxon>
        <taxon>Agaricomycetes</taxon>
        <taxon>Agaricomycetidae</taxon>
        <taxon>Boletales</taxon>
        <taxon>Suillineae</taxon>
        <taxon>Suillaceae</taxon>
        <taxon>Suillus</taxon>
    </lineage>
</organism>
<reference evidence="3" key="2">
    <citation type="submission" date="2015-01" db="EMBL/GenBank/DDBJ databases">
        <title>Evolutionary Origins and Diversification of the Mycorrhizal Mutualists.</title>
        <authorList>
            <consortium name="DOE Joint Genome Institute"/>
            <consortium name="Mycorrhizal Genomics Consortium"/>
            <person name="Kohler A."/>
            <person name="Kuo A."/>
            <person name="Nagy L.G."/>
            <person name="Floudas D."/>
            <person name="Copeland A."/>
            <person name="Barry K.W."/>
            <person name="Cichocki N."/>
            <person name="Veneault-Fourrey C."/>
            <person name="LaButti K."/>
            <person name="Lindquist E.A."/>
            <person name="Lipzen A."/>
            <person name="Lundell T."/>
            <person name="Morin E."/>
            <person name="Murat C."/>
            <person name="Riley R."/>
            <person name="Ohm R."/>
            <person name="Sun H."/>
            <person name="Tunlid A."/>
            <person name="Henrissat B."/>
            <person name="Grigoriev I.V."/>
            <person name="Hibbett D.S."/>
            <person name="Martin F."/>
        </authorList>
    </citation>
    <scope>NUCLEOTIDE SEQUENCE [LARGE SCALE GENOMIC DNA]</scope>
    <source>
        <strain evidence="3">UH-Slu-Lm8-n1</strain>
    </source>
</reference>
<evidence type="ECO:0000259" key="1">
    <source>
        <dbReference type="Pfam" id="PF20149"/>
    </source>
</evidence>
<keyword evidence="3" id="KW-1185">Reference proteome</keyword>